<evidence type="ECO:0000313" key="2">
    <source>
        <dbReference type="Proteomes" id="UP001187192"/>
    </source>
</evidence>
<organism evidence="1 2">
    <name type="scientific">Ficus carica</name>
    <name type="common">Common fig</name>
    <dbReference type="NCBI Taxonomy" id="3494"/>
    <lineage>
        <taxon>Eukaryota</taxon>
        <taxon>Viridiplantae</taxon>
        <taxon>Streptophyta</taxon>
        <taxon>Embryophyta</taxon>
        <taxon>Tracheophyta</taxon>
        <taxon>Spermatophyta</taxon>
        <taxon>Magnoliopsida</taxon>
        <taxon>eudicotyledons</taxon>
        <taxon>Gunneridae</taxon>
        <taxon>Pentapetalae</taxon>
        <taxon>rosids</taxon>
        <taxon>fabids</taxon>
        <taxon>Rosales</taxon>
        <taxon>Moraceae</taxon>
        <taxon>Ficeae</taxon>
        <taxon>Ficus</taxon>
    </lineage>
</organism>
<proteinExistence type="predicted"/>
<dbReference type="EMBL" id="BTGU01000077">
    <property type="protein sequence ID" value="GMN58401.1"/>
    <property type="molecule type" value="Genomic_DNA"/>
</dbReference>
<sequence length="204" mass="22315">MVTANHHFLPPPPDSTSLSLSSVLFPPSLFCSHHFLKRLSFGVSFFGCYGSASFSLLRFVPSSLGNVMIYVPLLFLLLPSSALEICFDFFSSVSTEALTSGSWNQIYSIRCGLQGVRCVSILGFYSRCFGKIAPPPGWFDGRLGSSPPVAMRRQSGSMKEARKKCLISHYFQLRKASDQVIAFCPDPPSPTVYSSSCSNSVTLV</sequence>
<name>A0AA88J0C6_FICCA</name>
<gene>
    <name evidence="1" type="ORF">TIFTF001_027499</name>
</gene>
<dbReference type="Proteomes" id="UP001187192">
    <property type="component" value="Unassembled WGS sequence"/>
</dbReference>
<dbReference type="AlphaFoldDB" id="A0AA88J0C6"/>
<comment type="caution">
    <text evidence="1">The sequence shown here is derived from an EMBL/GenBank/DDBJ whole genome shotgun (WGS) entry which is preliminary data.</text>
</comment>
<keyword evidence="2" id="KW-1185">Reference proteome</keyword>
<evidence type="ECO:0000313" key="1">
    <source>
        <dbReference type="EMBL" id="GMN58401.1"/>
    </source>
</evidence>
<reference evidence="1" key="1">
    <citation type="submission" date="2023-07" db="EMBL/GenBank/DDBJ databases">
        <title>draft genome sequence of fig (Ficus carica).</title>
        <authorList>
            <person name="Takahashi T."/>
            <person name="Nishimura K."/>
        </authorList>
    </citation>
    <scope>NUCLEOTIDE SEQUENCE</scope>
</reference>
<protein>
    <submittedName>
        <fullName evidence="1">Uncharacterized protein</fullName>
    </submittedName>
</protein>
<accession>A0AA88J0C6</accession>